<accession>A0A2T0T058</accession>
<comment type="caution">
    <text evidence="2">The sequence shown here is derived from an EMBL/GenBank/DDBJ whole genome shotgun (WGS) entry which is preliminary data.</text>
</comment>
<feature type="domain" description="DinB-like" evidence="1">
    <location>
        <begin position="94"/>
        <end position="239"/>
    </location>
</feature>
<name>A0A2T0T058_9PSEU</name>
<dbReference type="AlphaFoldDB" id="A0A2T0T058"/>
<dbReference type="Pfam" id="PF12867">
    <property type="entry name" value="DinB_2"/>
    <property type="match status" value="1"/>
</dbReference>
<dbReference type="OrthoDB" id="3542438at2"/>
<reference evidence="2 3" key="1">
    <citation type="submission" date="2018-03" db="EMBL/GenBank/DDBJ databases">
        <title>Genomic Encyclopedia of Archaeal and Bacterial Type Strains, Phase II (KMG-II): from individual species to whole genera.</title>
        <authorList>
            <person name="Goeker M."/>
        </authorList>
    </citation>
    <scope>NUCLEOTIDE SEQUENCE [LARGE SCALE GENOMIC DNA]</scope>
    <source>
        <strain evidence="2 3">DSM 44720</strain>
    </source>
</reference>
<evidence type="ECO:0000313" key="2">
    <source>
        <dbReference type="EMBL" id="PRY39051.1"/>
    </source>
</evidence>
<dbReference type="InterPro" id="IPR034660">
    <property type="entry name" value="DinB/YfiT-like"/>
</dbReference>
<organism evidence="2 3">
    <name type="scientific">Umezawaea tangerina</name>
    <dbReference type="NCBI Taxonomy" id="84725"/>
    <lineage>
        <taxon>Bacteria</taxon>
        <taxon>Bacillati</taxon>
        <taxon>Actinomycetota</taxon>
        <taxon>Actinomycetes</taxon>
        <taxon>Pseudonocardiales</taxon>
        <taxon>Pseudonocardiaceae</taxon>
        <taxon>Umezawaea</taxon>
    </lineage>
</organism>
<sequence length="253" mass="27878">MVSEYTQSDLFRGARIHLSELAGLEIRDCEVSGLKIVDCYGGDVHLGGDFGRVVVNDVDVTAYVEAELDRLHPLRVRARDVESPEDYQATWAAIEAQWGATVDRARLLPESAPHERVDGEWSFVETHRHLLFACDAWVGSAVLEEDAPYHPLGLPAGGTPPEEVAKLGLTPDATPTLDEVLTARSARMAVMRDVVNGLTTAELDRVCGRKPADPYPDQEYVVRRCLRVVLKEEAEHHRYAVRDLAVLEAAGSA</sequence>
<evidence type="ECO:0000259" key="1">
    <source>
        <dbReference type="Pfam" id="PF12867"/>
    </source>
</evidence>
<dbReference type="Gene3D" id="1.20.120.450">
    <property type="entry name" value="dinb family like domain"/>
    <property type="match status" value="1"/>
</dbReference>
<gene>
    <name evidence="2" type="ORF">CLV43_108451</name>
</gene>
<dbReference type="InterPro" id="IPR024775">
    <property type="entry name" value="DinB-like"/>
</dbReference>
<dbReference type="Proteomes" id="UP000239494">
    <property type="component" value="Unassembled WGS sequence"/>
</dbReference>
<dbReference type="SUPFAM" id="SSF109854">
    <property type="entry name" value="DinB/YfiT-like putative metalloenzymes"/>
    <property type="match status" value="1"/>
</dbReference>
<keyword evidence="3" id="KW-1185">Reference proteome</keyword>
<proteinExistence type="predicted"/>
<evidence type="ECO:0000313" key="3">
    <source>
        <dbReference type="Proteomes" id="UP000239494"/>
    </source>
</evidence>
<protein>
    <submittedName>
        <fullName evidence="2">DinB family protein</fullName>
    </submittedName>
</protein>
<dbReference type="RefSeq" id="WP_106190657.1">
    <property type="nucleotide sequence ID" value="NZ_PVTF01000008.1"/>
</dbReference>
<dbReference type="EMBL" id="PVTF01000008">
    <property type="protein sequence ID" value="PRY39051.1"/>
    <property type="molecule type" value="Genomic_DNA"/>
</dbReference>